<evidence type="ECO:0000256" key="1">
    <source>
        <dbReference type="SAM" id="Phobius"/>
    </source>
</evidence>
<feature type="transmembrane region" description="Helical" evidence="1">
    <location>
        <begin position="29"/>
        <end position="53"/>
    </location>
</feature>
<comment type="caution">
    <text evidence="2">The sequence shown here is derived from an EMBL/GenBank/DDBJ whole genome shotgun (WGS) entry which is preliminary data.</text>
</comment>
<keyword evidence="1" id="KW-0812">Transmembrane</keyword>
<reference evidence="2 3" key="1">
    <citation type="submission" date="2016-08" db="EMBL/GenBank/DDBJ databases">
        <authorList>
            <person name="Loux V."/>
            <person name="Rue O."/>
        </authorList>
    </citation>
    <scope>NUCLEOTIDE SEQUENCE [LARGE SCALE GENOMIC DNA]</scope>
    <source>
        <strain evidence="2 3">AFSSA_08CEB44bac</strain>
    </source>
</reference>
<gene>
    <name evidence="2" type="ORF">BCB44BAC_00756</name>
</gene>
<organism evidence="2 3">
    <name type="scientific">Bacillus cytotoxicus</name>
    <dbReference type="NCBI Taxonomy" id="580165"/>
    <lineage>
        <taxon>Bacteria</taxon>
        <taxon>Bacillati</taxon>
        <taxon>Bacillota</taxon>
        <taxon>Bacilli</taxon>
        <taxon>Bacillales</taxon>
        <taxon>Bacillaceae</taxon>
        <taxon>Bacillus</taxon>
        <taxon>Bacillus cereus group</taxon>
    </lineage>
</organism>
<keyword evidence="1" id="KW-0472">Membrane</keyword>
<dbReference type="RefSeq" id="WP_087097846.1">
    <property type="nucleotide sequence ID" value="NZ_CP066184.1"/>
</dbReference>
<keyword evidence="1" id="KW-1133">Transmembrane helix</keyword>
<evidence type="ECO:0000313" key="2">
    <source>
        <dbReference type="EMBL" id="SCL85475.1"/>
    </source>
</evidence>
<evidence type="ECO:0000313" key="3">
    <source>
        <dbReference type="Proteomes" id="UP000242164"/>
    </source>
</evidence>
<sequence length="84" mass="10006">MNKKFLWLALILSLLVVAPFRWHLGTSFIVVFIDMITKFSLYFIGILLALYLIQYVRQKIEYEKQILQLLKELKENKKKDSLSV</sequence>
<proteinExistence type="predicted"/>
<protein>
    <submittedName>
        <fullName evidence="2">Uncharacterized protein</fullName>
    </submittedName>
</protein>
<dbReference type="Proteomes" id="UP000242164">
    <property type="component" value="Unassembled WGS sequence"/>
</dbReference>
<dbReference type="EMBL" id="FMIK01000017">
    <property type="protein sequence ID" value="SCL85475.1"/>
    <property type="molecule type" value="Genomic_DNA"/>
</dbReference>
<accession>A0AAX2CCZ8</accession>
<name>A0AAX2CCZ8_9BACI</name>
<dbReference type="AlphaFoldDB" id="A0AAX2CCZ8"/>